<keyword evidence="7" id="KW-0805">Transcription regulation</keyword>
<keyword evidence="4" id="KW-0479">Metal-binding</keyword>
<keyword evidence="6" id="KW-0411">Iron-sulfur</keyword>
<dbReference type="InterPro" id="IPR047057">
    <property type="entry name" value="MerR_fam"/>
</dbReference>
<organism evidence="13 14">
    <name type="scientific">Metapseudomonas otitidis</name>
    <dbReference type="NCBI Taxonomy" id="319939"/>
    <lineage>
        <taxon>Bacteria</taxon>
        <taxon>Pseudomonadati</taxon>
        <taxon>Pseudomonadota</taxon>
        <taxon>Gammaproteobacteria</taxon>
        <taxon>Pseudomonadales</taxon>
        <taxon>Pseudomonadaceae</taxon>
        <taxon>Metapseudomonas</taxon>
    </lineage>
</organism>
<dbReference type="GO" id="GO:0003700">
    <property type="term" value="F:DNA-binding transcription factor activity"/>
    <property type="evidence" value="ECO:0007669"/>
    <property type="project" value="InterPro"/>
</dbReference>
<evidence type="ECO:0000256" key="6">
    <source>
        <dbReference type="ARBA" id="ARBA00023014"/>
    </source>
</evidence>
<dbReference type="CDD" id="cd01110">
    <property type="entry name" value="HTH_SoxR"/>
    <property type="match status" value="1"/>
</dbReference>
<dbReference type="InterPro" id="IPR000551">
    <property type="entry name" value="MerR-type_HTH_dom"/>
</dbReference>
<gene>
    <name evidence="13" type="ORF">WP8S17C03_26300</name>
</gene>
<evidence type="ECO:0000313" key="13">
    <source>
        <dbReference type="EMBL" id="BBT16581.1"/>
    </source>
</evidence>
<dbReference type="PROSITE" id="PS50937">
    <property type="entry name" value="HTH_MERR_2"/>
    <property type="match status" value="1"/>
</dbReference>
<reference evidence="13 14" key="1">
    <citation type="submission" date="2019-12" db="EMBL/GenBank/DDBJ databases">
        <title>complete genome sequences of Pseudomonas otitidis str. WP8-S17-CRE-03 isolated from wastewater treatment plant effluent.</title>
        <authorList>
            <person name="Sekizuka T."/>
            <person name="Itokawa K."/>
            <person name="Yatsu K."/>
            <person name="Inamine Y."/>
            <person name="Kuroda M."/>
        </authorList>
    </citation>
    <scope>NUCLEOTIDE SEQUENCE [LARGE SCALE GENOMIC DNA]</scope>
    <source>
        <strain evidence="13 14">WP8-S17-CRE-03</strain>
    </source>
</reference>
<dbReference type="GO" id="GO:0051537">
    <property type="term" value="F:2 iron, 2 sulfur cluster binding"/>
    <property type="evidence" value="ECO:0007669"/>
    <property type="project" value="UniProtKB-KW"/>
</dbReference>
<dbReference type="GO" id="GO:0046872">
    <property type="term" value="F:metal ion binding"/>
    <property type="evidence" value="ECO:0007669"/>
    <property type="project" value="UniProtKB-KW"/>
</dbReference>
<dbReference type="PANTHER" id="PTHR30204">
    <property type="entry name" value="REDOX-CYCLING DRUG-SENSING TRANSCRIPTIONAL ACTIVATOR SOXR"/>
    <property type="match status" value="1"/>
</dbReference>
<evidence type="ECO:0000256" key="3">
    <source>
        <dbReference type="ARBA" id="ARBA00022714"/>
    </source>
</evidence>
<keyword evidence="3" id="KW-0001">2Fe-2S</keyword>
<dbReference type="EMBL" id="AP022213">
    <property type="protein sequence ID" value="BBT16581.1"/>
    <property type="molecule type" value="Genomic_DNA"/>
</dbReference>
<keyword evidence="5" id="KW-0408">Iron</keyword>
<feature type="region of interest" description="Disordered" evidence="11">
    <location>
        <begin position="144"/>
        <end position="172"/>
    </location>
</feature>
<feature type="compositionally biased region" description="Polar residues" evidence="11">
    <location>
        <begin position="163"/>
        <end position="172"/>
    </location>
</feature>
<dbReference type="Proteomes" id="UP000515591">
    <property type="component" value="Chromosome"/>
</dbReference>
<dbReference type="InterPro" id="IPR010211">
    <property type="entry name" value="Redox-sen_tscrpt-act_SoxR"/>
</dbReference>
<evidence type="ECO:0000256" key="5">
    <source>
        <dbReference type="ARBA" id="ARBA00023004"/>
    </source>
</evidence>
<evidence type="ECO:0000256" key="1">
    <source>
        <dbReference type="ARBA" id="ARBA00011738"/>
    </source>
</evidence>
<dbReference type="InterPro" id="IPR015358">
    <property type="entry name" value="Tscrpt_reg_MerR_DNA-bd"/>
</dbReference>
<evidence type="ECO:0000256" key="8">
    <source>
        <dbReference type="ARBA" id="ARBA00023125"/>
    </source>
</evidence>
<keyword evidence="8" id="KW-0238">DNA-binding</keyword>
<dbReference type="SUPFAM" id="SSF46955">
    <property type="entry name" value="Putative DNA-binding domain"/>
    <property type="match status" value="1"/>
</dbReference>
<dbReference type="AlphaFoldDB" id="A0A6S5RKI8"/>
<dbReference type="InterPro" id="IPR009061">
    <property type="entry name" value="DNA-bd_dom_put_sf"/>
</dbReference>
<evidence type="ECO:0000256" key="4">
    <source>
        <dbReference type="ARBA" id="ARBA00022723"/>
    </source>
</evidence>
<evidence type="ECO:0000256" key="10">
    <source>
        <dbReference type="ARBA" id="ARBA00023163"/>
    </source>
</evidence>
<dbReference type="PRINTS" id="PR00040">
    <property type="entry name" value="HTHMERR"/>
</dbReference>
<name>A0A6S5RKI8_9GAMM</name>
<evidence type="ECO:0000256" key="2">
    <source>
        <dbReference type="ARBA" id="ARBA00014474"/>
    </source>
</evidence>
<dbReference type="GO" id="GO:0006979">
    <property type="term" value="P:response to oxidative stress"/>
    <property type="evidence" value="ECO:0007669"/>
    <property type="project" value="InterPro"/>
</dbReference>
<evidence type="ECO:0000256" key="7">
    <source>
        <dbReference type="ARBA" id="ARBA00023015"/>
    </source>
</evidence>
<keyword evidence="10" id="KW-0804">Transcription</keyword>
<proteinExistence type="predicted"/>
<dbReference type="GO" id="GO:0003677">
    <property type="term" value="F:DNA binding"/>
    <property type="evidence" value="ECO:0007669"/>
    <property type="project" value="UniProtKB-KW"/>
</dbReference>
<dbReference type="NCBIfam" id="TIGR01950">
    <property type="entry name" value="SoxR"/>
    <property type="match status" value="1"/>
</dbReference>
<dbReference type="PANTHER" id="PTHR30204:SF0">
    <property type="entry name" value="REDOX-SENSITIVE TRANSCRIPTIONAL ACTIVATOR SOXR"/>
    <property type="match status" value="1"/>
</dbReference>
<evidence type="ECO:0000256" key="11">
    <source>
        <dbReference type="SAM" id="MobiDB-lite"/>
    </source>
</evidence>
<sequence length="172" mass="18561">MPAVTPANIHKPLTVGQVAERSGVPVSTLHFYEAKGLIRSTRNAGNQRRYARDVLRRVAIIKVAQRLGVPLAEMAEALAALPEGRTPTAADWHALSERWRHELDQRIQRLTALRDQLNGCIGCGCLSMETCPLRNPGDALAEFGSGPVLLEDGSQPNAKAGLTSPQGTHEPS</sequence>
<comment type="subunit">
    <text evidence="1">Homodimer.</text>
</comment>
<dbReference type="RefSeq" id="WP_182852714.1">
    <property type="nucleotide sequence ID" value="NZ_AP022213.1"/>
</dbReference>
<evidence type="ECO:0000256" key="9">
    <source>
        <dbReference type="ARBA" id="ARBA00023159"/>
    </source>
</evidence>
<dbReference type="Pfam" id="PF00376">
    <property type="entry name" value="MerR"/>
    <property type="match status" value="1"/>
</dbReference>
<dbReference type="SMART" id="SM00422">
    <property type="entry name" value="HTH_MERR"/>
    <property type="match status" value="1"/>
</dbReference>
<dbReference type="FunFam" id="1.10.1660.10:FF:000002">
    <property type="entry name" value="Redox-sensitive transcriptional activator SoxR"/>
    <property type="match status" value="1"/>
</dbReference>
<keyword evidence="9" id="KW-0010">Activator</keyword>
<feature type="domain" description="HTH merR-type" evidence="12">
    <location>
        <begin position="12"/>
        <end position="80"/>
    </location>
</feature>
<accession>A0A6S5RKI8</accession>
<protein>
    <recommendedName>
        <fullName evidence="2">Redox-sensitive transcriptional activator SoxR</fullName>
    </recommendedName>
</protein>
<evidence type="ECO:0000259" key="12">
    <source>
        <dbReference type="PROSITE" id="PS50937"/>
    </source>
</evidence>
<dbReference type="Gene3D" id="1.10.1660.10">
    <property type="match status" value="1"/>
</dbReference>
<dbReference type="Pfam" id="PF09278">
    <property type="entry name" value="MerR-DNA-bind"/>
    <property type="match status" value="1"/>
</dbReference>
<evidence type="ECO:0000313" key="14">
    <source>
        <dbReference type="Proteomes" id="UP000515591"/>
    </source>
</evidence>